<dbReference type="STRING" id="10195.A0A3M7TA52"/>
<dbReference type="PRINTS" id="PR02008">
    <property type="entry name" value="RCMTFAMILY"/>
</dbReference>
<dbReference type="PANTHER" id="PTHR22807">
    <property type="entry name" value="NOP2 YEAST -RELATED NOL1/NOP2/FMU SUN DOMAIN-CONTAINING"/>
    <property type="match status" value="1"/>
</dbReference>
<keyword evidence="3 5" id="KW-0949">S-adenosyl-L-methionine</keyword>
<dbReference type="SUPFAM" id="SSF88697">
    <property type="entry name" value="PUA domain-like"/>
    <property type="match status" value="1"/>
</dbReference>
<sequence length="318" mass="36087">MVPKCHRLQLLDECIVYERSNKIIKSDIKMHEKYVIIDVKCAQAIYRGADTFIPGVIALSLNSKAQDLVSIYADLKGKCLKGSDATNYVLKNRESLKFIGNGWVLFDRDNFFKKDLQKSGIGVRIKELSDGSYVASFENLNQFKYFPQNLPSMLCARVLDPRPGHLILDMCAAPGGKTTYIAELIKNKGRIIAFDKIASKIHKMKELCKNFGATSVECHVQDATKIDFNIYQTETFDRILVDSPCSALGQRPSIFNKIKPSQLKSYISYQRMILDNAVKLLKPGGFLVFSTCTITIEENEEQVSWLLQKYKFLKLVDQ</sequence>
<feature type="active site" description="Nucleophile" evidence="5">
    <location>
        <position position="292"/>
    </location>
</feature>
<dbReference type="OrthoDB" id="260824at2759"/>
<dbReference type="Gene3D" id="2.30.130.10">
    <property type="entry name" value="PUA domain"/>
    <property type="match status" value="1"/>
</dbReference>
<feature type="domain" description="SAM-dependent MTase RsmB/NOP-type" evidence="6">
    <location>
        <begin position="72"/>
        <end position="318"/>
    </location>
</feature>
<proteinExistence type="inferred from homology"/>
<reference evidence="7 8" key="1">
    <citation type="journal article" date="2018" name="Sci. Rep.">
        <title>Genomic signatures of local adaptation to the degree of environmental predictability in rotifers.</title>
        <authorList>
            <person name="Franch-Gras L."/>
            <person name="Hahn C."/>
            <person name="Garcia-Roger E.M."/>
            <person name="Carmona M.J."/>
            <person name="Serra M."/>
            <person name="Gomez A."/>
        </authorList>
    </citation>
    <scope>NUCLEOTIDE SEQUENCE [LARGE SCALE GENOMIC DNA]</scope>
    <source>
        <strain evidence="7">HYR1</strain>
    </source>
</reference>
<dbReference type="InterPro" id="IPR001678">
    <property type="entry name" value="MeTrfase_RsmB-F_NOP2_dom"/>
</dbReference>
<dbReference type="AlphaFoldDB" id="A0A3M7TA52"/>
<comment type="similarity">
    <text evidence="5">Belongs to the class I-like SAM-binding methyltransferase superfamily. RsmB/NOP family.</text>
</comment>
<keyword evidence="1 5" id="KW-0489">Methyltransferase</keyword>
<dbReference type="GO" id="GO:0003723">
    <property type="term" value="F:RNA binding"/>
    <property type="evidence" value="ECO:0007669"/>
    <property type="project" value="UniProtKB-UniRule"/>
</dbReference>
<feature type="non-terminal residue" evidence="7">
    <location>
        <position position="318"/>
    </location>
</feature>
<feature type="binding site" evidence="5">
    <location>
        <begin position="171"/>
        <end position="177"/>
    </location>
    <ligand>
        <name>S-adenosyl-L-methionine</name>
        <dbReference type="ChEBI" id="CHEBI:59789"/>
    </ligand>
</feature>
<gene>
    <name evidence="7" type="ORF">BpHYR1_005856</name>
</gene>
<dbReference type="GO" id="GO:0001510">
    <property type="term" value="P:RNA methylation"/>
    <property type="evidence" value="ECO:0007669"/>
    <property type="project" value="InterPro"/>
</dbReference>
<dbReference type="Proteomes" id="UP000276133">
    <property type="component" value="Unassembled WGS sequence"/>
</dbReference>
<evidence type="ECO:0000313" key="8">
    <source>
        <dbReference type="Proteomes" id="UP000276133"/>
    </source>
</evidence>
<evidence type="ECO:0000256" key="2">
    <source>
        <dbReference type="ARBA" id="ARBA00022679"/>
    </source>
</evidence>
<dbReference type="CDD" id="cd02440">
    <property type="entry name" value="AdoMet_MTases"/>
    <property type="match status" value="1"/>
</dbReference>
<keyword evidence="4 5" id="KW-0694">RNA-binding</keyword>
<dbReference type="SUPFAM" id="SSF53335">
    <property type="entry name" value="S-adenosyl-L-methionine-dependent methyltransferases"/>
    <property type="match status" value="1"/>
</dbReference>
<dbReference type="GO" id="GO:0008173">
    <property type="term" value="F:RNA methyltransferase activity"/>
    <property type="evidence" value="ECO:0007669"/>
    <property type="project" value="InterPro"/>
</dbReference>
<dbReference type="InterPro" id="IPR023267">
    <property type="entry name" value="RCMT"/>
</dbReference>
<dbReference type="InterPro" id="IPR049560">
    <property type="entry name" value="MeTrfase_RsmB-F_NOP2_cat"/>
</dbReference>
<keyword evidence="2 5" id="KW-0808">Transferase</keyword>
<evidence type="ECO:0000256" key="4">
    <source>
        <dbReference type="ARBA" id="ARBA00022884"/>
    </source>
</evidence>
<feature type="binding site" evidence="5">
    <location>
        <position position="195"/>
    </location>
    <ligand>
        <name>S-adenosyl-L-methionine</name>
        <dbReference type="ChEBI" id="CHEBI:59789"/>
    </ligand>
</feature>
<dbReference type="InterPro" id="IPR029063">
    <property type="entry name" value="SAM-dependent_MTases_sf"/>
</dbReference>
<dbReference type="PANTHER" id="PTHR22807:SF34">
    <property type="entry name" value="TRNA (CYTOSINE(72)-C(5))-METHYLTRANSFERASE NSUN6"/>
    <property type="match status" value="1"/>
</dbReference>
<evidence type="ECO:0000256" key="3">
    <source>
        <dbReference type="ARBA" id="ARBA00022691"/>
    </source>
</evidence>
<dbReference type="CDD" id="cd21150">
    <property type="entry name" value="PUA_NSun6-like"/>
    <property type="match status" value="1"/>
</dbReference>
<comment type="caution">
    <text evidence="7">The sequence shown here is derived from an EMBL/GenBank/DDBJ whole genome shotgun (WGS) entry which is preliminary data.</text>
</comment>
<dbReference type="InterPro" id="IPR015947">
    <property type="entry name" value="PUA-like_sf"/>
</dbReference>
<evidence type="ECO:0000256" key="5">
    <source>
        <dbReference type="PROSITE-ProRule" id="PRU01023"/>
    </source>
</evidence>
<dbReference type="PROSITE" id="PS51686">
    <property type="entry name" value="SAM_MT_RSMB_NOP"/>
    <property type="match status" value="1"/>
</dbReference>
<protein>
    <submittedName>
        <fullName evidence="7">Methyltransferase NSUN6</fullName>
    </submittedName>
</protein>
<accession>A0A3M7TA52</accession>
<dbReference type="Gene3D" id="3.40.50.150">
    <property type="entry name" value="Vaccinia Virus protein VP39"/>
    <property type="match status" value="1"/>
</dbReference>
<feature type="binding site" evidence="5">
    <location>
        <position position="222"/>
    </location>
    <ligand>
        <name>S-adenosyl-L-methionine</name>
        <dbReference type="ChEBI" id="CHEBI:59789"/>
    </ligand>
</feature>
<feature type="binding site" evidence="5">
    <location>
        <position position="242"/>
    </location>
    <ligand>
        <name>S-adenosyl-L-methionine</name>
        <dbReference type="ChEBI" id="CHEBI:59789"/>
    </ligand>
</feature>
<dbReference type="PROSITE" id="PS50890">
    <property type="entry name" value="PUA"/>
    <property type="match status" value="1"/>
</dbReference>
<evidence type="ECO:0000313" key="7">
    <source>
        <dbReference type="EMBL" id="RNA44778.1"/>
    </source>
</evidence>
<dbReference type="Pfam" id="PF01189">
    <property type="entry name" value="Methyltr_RsmB-F"/>
    <property type="match status" value="1"/>
</dbReference>
<evidence type="ECO:0000256" key="1">
    <source>
        <dbReference type="ARBA" id="ARBA00022603"/>
    </source>
</evidence>
<keyword evidence="8" id="KW-1185">Reference proteome</keyword>
<evidence type="ECO:0000259" key="6">
    <source>
        <dbReference type="PROSITE" id="PS51686"/>
    </source>
</evidence>
<organism evidence="7 8">
    <name type="scientific">Brachionus plicatilis</name>
    <name type="common">Marine rotifer</name>
    <name type="synonym">Brachionus muelleri</name>
    <dbReference type="NCBI Taxonomy" id="10195"/>
    <lineage>
        <taxon>Eukaryota</taxon>
        <taxon>Metazoa</taxon>
        <taxon>Spiralia</taxon>
        <taxon>Gnathifera</taxon>
        <taxon>Rotifera</taxon>
        <taxon>Eurotatoria</taxon>
        <taxon>Monogononta</taxon>
        <taxon>Pseudotrocha</taxon>
        <taxon>Ploima</taxon>
        <taxon>Brachionidae</taxon>
        <taxon>Brachionus</taxon>
    </lineage>
</organism>
<dbReference type="InterPro" id="IPR036974">
    <property type="entry name" value="PUA_sf"/>
</dbReference>
<name>A0A3M7TA52_BRAPC</name>
<dbReference type="EMBL" id="REGN01000059">
    <property type="protein sequence ID" value="RNA44778.1"/>
    <property type="molecule type" value="Genomic_DNA"/>
</dbReference>